<reference evidence="1" key="1">
    <citation type="submission" date="2025-08" db="UniProtKB">
        <authorList>
            <consortium name="Ensembl"/>
        </authorList>
    </citation>
    <scope>IDENTIFICATION</scope>
</reference>
<name>A0A8C6EUQ8_MARMA</name>
<organism evidence="1 2">
    <name type="scientific">Marmota marmota marmota</name>
    <name type="common">Alpine marmot</name>
    <dbReference type="NCBI Taxonomy" id="9994"/>
    <lineage>
        <taxon>Eukaryota</taxon>
        <taxon>Metazoa</taxon>
        <taxon>Chordata</taxon>
        <taxon>Craniata</taxon>
        <taxon>Vertebrata</taxon>
        <taxon>Euteleostomi</taxon>
        <taxon>Mammalia</taxon>
        <taxon>Eutheria</taxon>
        <taxon>Euarchontoglires</taxon>
        <taxon>Glires</taxon>
        <taxon>Rodentia</taxon>
        <taxon>Sciuromorpha</taxon>
        <taxon>Sciuridae</taxon>
        <taxon>Xerinae</taxon>
        <taxon>Marmotini</taxon>
        <taxon>Marmota</taxon>
    </lineage>
</organism>
<dbReference type="GeneTree" id="ENSGT01030000236374"/>
<protein>
    <submittedName>
        <fullName evidence="1">Uncharacterized protein</fullName>
    </submittedName>
</protein>
<dbReference type="Proteomes" id="UP000694407">
    <property type="component" value="Unplaced"/>
</dbReference>
<keyword evidence="2" id="KW-1185">Reference proteome</keyword>
<dbReference type="AlphaFoldDB" id="A0A8C6EUQ8"/>
<evidence type="ECO:0000313" key="2">
    <source>
        <dbReference type="Proteomes" id="UP000694407"/>
    </source>
</evidence>
<proteinExistence type="predicted"/>
<evidence type="ECO:0000313" key="1">
    <source>
        <dbReference type="Ensembl" id="ENSMMMP00000017345.1"/>
    </source>
</evidence>
<reference evidence="1" key="2">
    <citation type="submission" date="2025-09" db="UniProtKB">
        <authorList>
            <consortium name="Ensembl"/>
        </authorList>
    </citation>
    <scope>IDENTIFICATION</scope>
</reference>
<sequence length="63" mass="6852">MIIEVVPDEIAKKLGTPTCGPVIIKLIFAKPINSKAVIEQTTPITSVIAGRILSHPKLHKLRI</sequence>
<dbReference type="Ensembl" id="ENSMMMT00000019749.1">
    <property type="protein sequence ID" value="ENSMMMP00000017345.1"/>
    <property type="gene ID" value="ENSMMMG00000015411.1"/>
</dbReference>
<accession>A0A8C6EUQ8</accession>